<dbReference type="InterPro" id="IPR012341">
    <property type="entry name" value="6hp_glycosidase-like_sf"/>
</dbReference>
<dbReference type="SUPFAM" id="SSF48208">
    <property type="entry name" value="Six-hairpin glycosidases"/>
    <property type="match status" value="1"/>
</dbReference>
<dbReference type="GO" id="GO:0016853">
    <property type="term" value="F:isomerase activity"/>
    <property type="evidence" value="ECO:0007669"/>
    <property type="project" value="UniProtKB-KW"/>
</dbReference>
<reference evidence="3" key="1">
    <citation type="submission" date="2020-10" db="EMBL/GenBank/DDBJ databases">
        <authorList>
            <person name="Gilroy R."/>
        </authorList>
    </citation>
    <scope>NUCLEOTIDE SEQUENCE</scope>
    <source>
        <strain evidence="3">10669</strain>
    </source>
</reference>
<reference evidence="3" key="2">
    <citation type="journal article" date="2021" name="PeerJ">
        <title>Extensive microbial diversity within the chicken gut microbiome revealed by metagenomics and culture.</title>
        <authorList>
            <person name="Gilroy R."/>
            <person name="Ravi A."/>
            <person name="Getino M."/>
            <person name="Pursley I."/>
            <person name="Horton D.L."/>
            <person name="Alikhan N.F."/>
            <person name="Baker D."/>
            <person name="Gharbi K."/>
            <person name="Hall N."/>
            <person name="Watson M."/>
            <person name="Adriaenssens E.M."/>
            <person name="Foster-Nyarko E."/>
            <person name="Jarju S."/>
            <person name="Secka A."/>
            <person name="Antonio M."/>
            <person name="Oren A."/>
            <person name="Chaudhuri R.R."/>
            <person name="La Ragione R."/>
            <person name="Hildebrand F."/>
            <person name="Pallen M.J."/>
        </authorList>
    </citation>
    <scope>NUCLEOTIDE SEQUENCE</scope>
    <source>
        <strain evidence="3">10669</strain>
    </source>
</reference>
<dbReference type="Pfam" id="PF07221">
    <property type="entry name" value="GlcNAc_2-epim"/>
    <property type="match status" value="1"/>
</dbReference>
<evidence type="ECO:0000256" key="1">
    <source>
        <dbReference type="ARBA" id="ARBA00008558"/>
    </source>
</evidence>
<evidence type="ECO:0000313" key="4">
    <source>
        <dbReference type="Proteomes" id="UP000886812"/>
    </source>
</evidence>
<dbReference type="Proteomes" id="UP000886812">
    <property type="component" value="Unassembled WGS sequence"/>
</dbReference>
<dbReference type="InterPro" id="IPR010819">
    <property type="entry name" value="AGE/CE"/>
</dbReference>
<dbReference type="FunFam" id="1.50.10.10:FF:000021">
    <property type="entry name" value="N-acylglucosamine 2-epimerase"/>
    <property type="match status" value="1"/>
</dbReference>
<name>A0A9D1NKJ5_9BACT</name>
<keyword evidence="2" id="KW-0413">Isomerase</keyword>
<dbReference type="InterPro" id="IPR034116">
    <property type="entry name" value="AGE_dom"/>
</dbReference>
<protein>
    <submittedName>
        <fullName evidence="3">AGE family epimerase/isomerase</fullName>
    </submittedName>
</protein>
<comment type="similarity">
    <text evidence="1">Belongs to the N-acylglucosamine 2-epimerase family.</text>
</comment>
<sequence length="423" mass="49441">MFFLRERRAKNRFPTVRRRHKIFSAMMNPTKETFSKLARQYESELLDNVLPFWLEKSQDKECGGYFTCLDRDGSVFDTDKFVWLQGREIWMFAFLCNKLGKRDEWLECAKLGAEFLKKHGHDGEYNFYFSLARDGTPQVEPYNIFSNTFASMAFGQLALATGSAEYADLSKKAFDRVIARFDNPKGRWSKASPQARPMKAFALPMIVCNLALEIEPLVDPAFLQKTIDTCIRLVVDEFYRPEVGPGLIVEHLNADGTLADNMDGRLLNPGHMIESTWFLMDLGERLGRPELTKKAKEICLNALGYGWDEKFGGIFYFMDRLGRPLQQLEWDQKLWWVHIETLIALLKGYRLTGDPKCWEWFTRVHDYAWTHFKDREFPEWFGYLTRRGETLLSLKGGKWKGCFHVPRGLYQCWRQLEMLAEKA</sequence>
<dbReference type="InterPro" id="IPR008928">
    <property type="entry name" value="6-hairpin_glycosidase_sf"/>
</dbReference>
<dbReference type="GO" id="GO:0005975">
    <property type="term" value="P:carbohydrate metabolic process"/>
    <property type="evidence" value="ECO:0007669"/>
    <property type="project" value="InterPro"/>
</dbReference>
<dbReference type="EMBL" id="DVOG01000102">
    <property type="protein sequence ID" value="HIV04291.1"/>
    <property type="molecule type" value="Genomic_DNA"/>
</dbReference>
<comment type="caution">
    <text evidence="3">The sequence shown here is derived from an EMBL/GenBank/DDBJ whole genome shotgun (WGS) entry which is preliminary data.</text>
</comment>
<organism evidence="3 4">
    <name type="scientific">Candidatus Spyradosoma merdigallinarum</name>
    <dbReference type="NCBI Taxonomy" id="2840950"/>
    <lineage>
        <taxon>Bacteria</taxon>
        <taxon>Pseudomonadati</taxon>
        <taxon>Verrucomicrobiota</taxon>
        <taxon>Opitutia</taxon>
        <taxon>Opitutia incertae sedis</taxon>
        <taxon>Candidatus Spyradosoma</taxon>
    </lineage>
</organism>
<proteinExistence type="inferred from homology"/>
<evidence type="ECO:0000256" key="2">
    <source>
        <dbReference type="ARBA" id="ARBA00023235"/>
    </source>
</evidence>
<dbReference type="AlphaFoldDB" id="A0A9D1NKJ5"/>
<dbReference type="Gene3D" id="1.50.10.10">
    <property type="match status" value="1"/>
</dbReference>
<dbReference type="CDD" id="cd00249">
    <property type="entry name" value="AGE"/>
    <property type="match status" value="1"/>
</dbReference>
<accession>A0A9D1NKJ5</accession>
<dbReference type="PANTHER" id="PTHR15108">
    <property type="entry name" value="N-ACYLGLUCOSAMINE-2-EPIMERASE"/>
    <property type="match status" value="1"/>
</dbReference>
<gene>
    <name evidence="3" type="ORF">IAC75_03970</name>
</gene>
<evidence type="ECO:0000313" key="3">
    <source>
        <dbReference type="EMBL" id="HIV04291.1"/>
    </source>
</evidence>